<evidence type="ECO:0000256" key="2">
    <source>
        <dbReference type="ARBA" id="ARBA00022553"/>
    </source>
</evidence>
<dbReference type="GeneID" id="20216136"/>
<dbReference type="HOGENOM" id="CLU_082854_0_2_1"/>
<name>T1G4Y8_HELRO</name>
<dbReference type="FunFam" id="1.10.30.10:FF:000060">
    <property type="entry name" value="Transcription factor protein"/>
    <property type="match status" value="1"/>
</dbReference>
<evidence type="ECO:0000313" key="16">
    <source>
        <dbReference type="EMBL" id="ESO00580.1"/>
    </source>
</evidence>
<dbReference type="Pfam" id="PF00505">
    <property type="entry name" value="HMG_box"/>
    <property type="match status" value="1"/>
</dbReference>
<dbReference type="PROSITE" id="PS50118">
    <property type="entry name" value="HMG_BOX_2"/>
    <property type="match status" value="2"/>
</dbReference>
<dbReference type="RefSeq" id="XP_009021217.1">
    <property type="nucleotide sequence ID" value="XM_009022969.1"/>
</dbReference>
<evidence type="ECO:0000256" key="13">
    <source>
        <dbReference type="ARBA" id="ARBA00046467"/>
    </source>
</evidence>
<feature type="DNA-binding region" description="HMG box" evidence="14">
    <location>
        <begin position="92"/>
        <end position="158"/>
    </location>
</feature>
<dbReference type="STRING" id="6412.T1G4Y8"/>
<dbReference type="EnsemblMetazoa" id="HelroT82979">
    <property type="protein sequence ID" value="HelroP82979"/>
    <property type="gene ID" value="HelroG82979"/>
</dbReference>
<dbReference type="Pfam" id="PF09011">
    <property type="entry name" value="HMG_box_2"/>
    <property type="match status" value="1"/>
</dbReference>
<evidence type="ECO:0000313" key="17">
    <source>
        <dbReference type="EnsemblMetazoa" id="HelroP82979"/>
    </source>
</evidence>
<dbReference type="EMBL" id="KB096900">
    <property type="protein sequence ID" value="ESO00580.1"/>
    <property type="molecule type" value="Genomic_DNA"/>
</dbReference>
<dbReference type="Proteomes" id="UP000015101">
    <property type="component" value="Unassembled WGS sequence"/>
</dbReference>
<feature type="domain" description="HMG box" evidence="15">
    <location>
        <begin position="92"/>
        <end position="158"/>
    </location>
</feature>
<dbReference type="PANTHER" id="PTHR48112">
    <property type="entry name" value="HIGH MOBILITY GROUP PROTEIN DSP1"/>
    <property type="match status" value="1"/>
</dbReference>
<dbReference type="InterPro" id="IPR009071">
    <property type="entry name" value="HMG_box_dom"/>
</dbReference>
<evidence type="ECO:0000256" key="3">
    <source>
        <dbReference type="ARBA" id="ARBA00022737"/>
    </source>
</evidence>
<keyword evidence="6 14" id="KW-0238">DNA-binding</keyword>
<dbReference type="InterPro" id="IPR050342">
    <property type="entry name" value="HMGB"/>
</dbReference>
<evidence type="ECO:0000256" key="4">
    <source>
        <dbReference type="ARBA" id="ARBA00022946"/>
    </source>
</evidence>
<evidence type="ECO:0000256" key="1">
    <source>
        <dbReference type="ARBA" id="ARBA00004436"/>
    </source>
</evidence>
<dbReference type="InterPro" id="IPR036910">
    <property type="entry name" value="HMG_box_dom_sf"/>
</dbReference>
<comment type="subcellular location">
    <subcellularLocation>
        <location evidence="1">Mitochondrion matrix</location>
        <location evidence="1">Mitochondrion nucleoid</location>
    </subcellularLocation>
</comment>
<accession>T1G4Y8</accession>
<keyword evidence="4" id="KW-0809">Transit peptide</keyword>
<keyword evidence="5" id="KW-0805">Transcription regulation</keyword>
<dbReference type="SUPFAM" id="SSF47095">
    <property type="entry name" value="HMG-box"/>
    <property type="match status" value="2"/>
</dbReference>
<evidence type="ECO:0000256" key="6">
    <source>
        <dbReference type="ARBA" id="ARBA00023125"/>
    </source>
</evidence>
<dbReference type="EMBL" id="AMQM01005317">
    <property type="status" value="NOT_ANNOTATED_CDS"/>
    <property type="molecule type" value="Genomic_DNA"/>
</dbReference>
<keyword evidence="14" id="KW-0539">Nucleus</keyword>
<evidence type="ECO:0000256" key="14">
    <source>
        <dbReference type="PROSITE-ProRule" id="PRU00267"/>
    </source>
</evidence>
<dbReference type="GO" id="GO:0006338">
    <property type="term" value="P:chromatin remodeling"/>
    <property type="evidence" value="ECO:0000318"/>
    <property type="project" value="GO_Central"/>
</dbReference>
<dbReference type="PANTHER" id="PTHR48112:SF22">
    <property type="entry name" value="MITOCHONDRIAL TRANSCRIPTION FACTOR A, ISOFORM B"/>
    <property type="match status" value="1"/>
</dbReference>
<reference evidence="16 18" key="2">
    <citation type="journal article" date="2013" name="Nature">
        <title>Insights into bilaterian evolution from three spiralian genomes.</title>
        <authorList>
            <person name="Simakov O."/>
            <person name="Marletaz F."/>
            <person name="Cho S.J."/>
            <person name="Edsinger-Gonzales E."/>
            <person name="Havlak P."/>
            <person name="Hellsten U."/>
            <person name="Kuo D.H."/>
            <person name="Larsson T."/>
            <person name="Lv J."/>
            <person name="Arendt D."/>
            <person name="Savage R."/>
            <person name="Osoegawa K."/>
            <person name="de Jong P."/>
            <person name="Grimwood J."/>
            <person name="Chapman J.A."/>
            <person name="Shapiro H."/>
            <person name="Aerts A."/>
            <person name="Otillar R.P."/>
            <person name="Terry A.Y."/>
            <person name="Boore J.L."/>
            <person name="Grigoriev I.V."/>
            <person name="Lindberg D.R."/>
            <person name="Seaver E.C."/>
            <person name="Weisblat D.A."/>
            <person name="Putnam N.H."/>
            <person name="Rokhsar D.S."/>
        </authorList>
    </citation>
    <scope>NUCLEOTIDE SEQUENCE</scope>
</reference>
<dbReference type="OrthoDB" id="1919336at2759"/>
<keyword evidence="8" id="KW-0010">Activator</keyword>
<dbReference type="GO" id="GO:0003677">
    <property type="term" value="F:DNA binding"/>
    <property type="evidence" value="ECO:0007669"/>
    <property type="project" value="UniProtKB-UniRule"/>
</dbReference>
<feature type="domain" description="HMG box" evidence="15">
    <location>
        <begin position="5"/>
        <end position="69"/>
    </location>
</feature>
<proteinExistence type="predicted"/>
<dbReference type="eggNOG" id="KOG0381">
    <property type="taxonomic scope" value="Eukaryota"/>
</dbReference>
<comment type="function">
    <text evidence="12">Binds to the mitochondrial light strand promoter and functions in mitochondrial transcription regulation. Component of the mitochondrial transcription initiation complex, composed at least of TFB2M, TFAM and POLRMT that is required for basal transcription of mitochondrial DNA. In this complex, TFAM recruits POLRMT to a specific promoter whereas TFB2M induces structural changes in POLRMT to enable promoter opening and trapping of the DNA non-template strand. Required for accurate and efficient promoter recognition by the mitochondrial RNA polymerase. Promotes transcription initiation from the HSP1 and the light strand promoter by binding immediately upstream of transcriptional start sites. Is able to unwind DNA. Bends the mitochondrial light strand promoter DNA into a U-turn shape via its HMG boxes. Required for maintenance of normal levels of mitochondrial DNA. May play a role in organizing and compacting mitochondrial DNA.</text>
</comment>
<keyword evidence="2" id="KW-0597">Phosphoprotein</keyword>
<feature type="DNA-binding region" description="HMG box" evidence="14">
    <location>
        <begin position="5"/>
        <end position="69"/>
    </location>
</feature>
<dbReference type="CTD" id="20216136"/>
<evidence type="ECO:0000256" key="12">
    <source>
        <dbReference type="ARBA" id="ARBA00045216"/>
    </source>
</evidence>
<reference evidence="18" key="1">
    <citation type="submission" date="2012-12" db="EMBL/GenBank/DDBJ databases">
        <authorList>
            <person name="Hellsten U."/>
            <person name="Grimwood J."/>
            <person name="Chapman J.A."/>
            <person name="Shapiro H."/>
            <person name="Aerts A."/>
            <person name="Otillar R.P."/>
            <person name="Terry A.Y."/>
            <person name="Boore J.L."/>
            <person name="Simakov O."/>
            <person name="Marletaz F."/>
            <person name="Cho S.-J."/>
            <person name="Edsinger-Gonzales E."/>
            <person name="Havlak P."/>
            <person name="Kuo D.-H."/>
            <person name="Larsson T."/>
            <person name="Lv J."/>
            <person name="Arendt D."/>
            <person name="Savage R."/>
            <person name="Osoegawa K."/>
            <person name="de Jong P."/>
            <person name="Lindberg D.R."/>
            <person name="Seaver E.C."/>
            <person name="Weisblat D.A."/>
            <person name="Putnam N.H."/>
            <person name="Grigoriev I.V."/>
            <person name="Rokhsar D.S."/>
        </authorList>
    </citation>
    <scope>NUCLEOTIDE SEQUENCE</scope>
</reference>
<evidence type="ECO:0000256" key="9">
    <source>
        <dbReference type="ARBA" id="ARBA00023163"/>
    </source>
</evidence>
<dbReference type="SMART" id="SM00398">
    <property type="entry name" value="HMG"/>
    <property type="match status" value="2"/>
</dbReference>
<sequence length="184" mass="21757">DPNRPKRPTSAYFFFIQLEREAAVRRGEKISRVADWTKQVSAKWRTLSLEEKANYQRLAASDKIRYSQQAGIIFYQFYSIVADYNGKNRNRPKRPQSAYIIWLGDFRAQMKNRFAEHKDLLRAAGEAWRKMTPVDKMPYDRLAQQEKQKYGEALKGYNFVRSYKAADVCHSFIMLFISFHTSYT</sequence>
<dbReference type="GO" id="GO:0005634">
    <property type="term" value="C:nucleus"/>
    <property type="evidence" value="ECO:0000318"/>
    <property type="project" value="GO_Central"/>
</dbReference>
<dbReference type="AlphaFoldDB" id="T1G4Y8"/>
<dbReference type="CDD" id="cd22005">
    <property type="entry name" value="HMG-box_AtHMGB1-like"/>
    <property type="match status" value="1"/>
</dbReference>
<evidence type="ECO:0000256" key="8">
    <source>
        <dbReference type="ARBA" id="ARBA00023159"/>
    </source>
</evidence>
<dbReference type="KEGG" id="hro:HELRODRAFT_82979"/>
<keyword evidence="9" id="KW-0804">Transcription</keyword>
<keyword evidence="7" id="KW-0496">Mitochondrion</keyword>
<keyword evidence="10" id="KW-1135">Mitochondrion nucleoid</keyword>
<evidence type="ECO:0000256" key="5">
    <source>
        <dbReference type="ARBA" id="ARBA00023015"/>
    </source>
</evidence>
<evidence type="ECO:0000256" key="11">
    <source>
        <dbReference type="ARBA" id="ARBA00040582"/>
    </source>
</evidence>
<dbReference type="FunFam" id="1.10.30.10:FF:000043">
    <property type="entry name" value="Transcription factor A, mitochondrial"/>
    <property type="match status" value="1"/>
</dbReference>
<evidence type="ECO:0000256" key="10">
    <source>
        <dbReference type="ARBA" id="ARBA00023271"/>
    </source>
</evidence>
<dbReference type="Gene3D" id="1.10.30.10">
    <property type="entry name" value="High mobility group box domain"/>
    <property type="match status" value="2"/>
</dbReference>
<gene>
    <name evidence="17" type="primary">20216136</name>
    <name evidence="16" type="ORF">HELRODRAFT_82979</name>
</gene>
<keyword evidence="18" id="KW-1185">Reference proteome</keyword>
<evidence type="ECO:0000259" key="15">
    <source>
        <dbReference type="PROSITE" id="PS50118"/>
    </source>
</evidence>
<protein>
    <recommendedName>
        <fullName evidence="11">Transcription factor A, mitochondrial</fullName>
    </recommendedName>
</protein>
<organism evidence="17 18">
    <name type="scientific">Helobdella robusta</name>
    <name type="common">Californian leech</name>
    <dbReference type="NCBI Taxonomy" id="6412"/>
    <lineage>
        <taxon>Eukaryota</taxon>
        <taxon>Metazoa</taxon>
        <taxon>Spiralia</taxon>
        <taxon>Lophotrochozoa</taxon>
        <taxon>Annelida</taxon>
        <taxon>Clitellata</taxon>
        <taxon>Hirudinea</taxon>
        <taxon>Rhynchobdellida</taxon>
        <taxon>Glossiphoniidae</taxon>
        <taxon>Helobdella</taxon>
    </lineage>
</organism>
<comment type="subunit">
    <text evidence="13">Monomer; binds DNA as a monomer. Homodimer. Component of the mitochondrial transcription initiation complex, composed at least of TFB2M, TFAM and POLRMT. In this complex TFAM recruits POLRMT to the promoter whereas TFB2M induces structural changes in POLRMT to enable promoter opening and trapping of the DNA non-template strand. Upon metabolic stress, forms a complex composed of FOXO3, SIRT3, TFAM and POLRMT. Interacts with TFB1M and TFB2M. Interacts with CLPX; this enhances DNA-binding.</text>
</comment>
<reference evidence="17" key="3">
    <citation type="submission" date="2015-06" db="UniProtKB">
        <authorList>
            <consortium name="EnsemblMetazoa"/>
        </authorList>
    </citation>
    <scope>IDENTIFICATION</scope>
</reference>
<dbReference type="PRINTS" id="PR00886">
    <property type="entry name" value="HIGHMOBLTY12"/>
</dbReference>
<dbReference type="InParanoid" id="T1G4Y8"/>
<dbReference type="GO" id="GO:0042645">
    <property type="term" value="C:mitochondrial nucleoid"/>
    <property type="evidence" value="ECO:0007669"/>
    <property type="project" value="UniProtKB-SubCell"/>
</dbReference>
<evidence type="ECO:0000256" key="7">
    <source>
        <dbReference type="ARBA" id="ARBA00023128"/>
    </source>
</evidence>
<keyword evidence="3" id="KW-0677">Repeat</keyword>
<evidence type="ECO:0000313" key="18">
    <source>
        <dbReference type="Proteomes" id="UP000015101"/>
    </source>
</evidence>